<evidence type="ECO:0000259" key="2">
    <source>
        <dbReference type="Pfam" id="PF07589"/>
    </source>
</evidence>
<dbReference type="Proteomes" id="UP000076964">
    <property type="component" value="Unassembled WGS sequence"/>
</dbReference>
<dbReference type="InterPro" id="IPR018247">
    <property type="entry name" value="EF_Hand_1_Ca_BS"/>
</dbReference>
<dbReference type="RefSeq" id="WP_068541446.1">
    <property type="nucleotide sequence ID" value="NZ_LSFI01000015.1"/>
</dbReference>
<protein>
    <recommendedName>
        <fullName evidence="2">Ice-binding protein C-terminal domain-containing protein</fullName>
    </recommendedName>
</protein>
<organism evidence="3 4">
    <name type="scientific">Thermodesulfatator autotrophicus</name>
    <dbReference type="NCBI Taxonomy" id="1795632"/>
    <lineage>
        <taxon>Bacteria</taxon>
        <taxon>Pseudomonadati</taxon>
        <taxon>Thermodesulfobacteriota</taxon>
        <taxon>Thermodesulfobacteria</taxon>
        <taxon>Thermodesulfobacteriales</taxon>
        <taxon>Thermodesulfatatoraceae</taxon>
        <taxon>Thermodesulfatator</taxon>
    </lineage>
</organism>
<evidence type="ECO:0000313" key="4">
    <source>
        <dbReference type="Proteomes" id="UP000076964"/>
    </source>
</evidence>
<reference evidence="3 4" key="1">
    <citation type="submission" date="2016-02" db="EMBL/GenBank/DDBJ databases">
        <title>Draft genome sequence of Thermodesulfatator sp. S606.</title>
        <authorList>
            <person name="Lai Q."/>
            <person name="Cao J."/>
            <person name="Dupont S."/>
            <person name="Shao Z."/>
            <person name="Jebbar M."/>
            <person name="Alain K."/>
        </authorList>
    </citation>
    <scope>NUCLEOTIDE SEQUENCE [LARGE SCALE GENOMIC DNA]</scope>
    <source>
        <strain evidence="3 4">S606</strain>
    </source>
</reference>
<evidence type="ECO:0000256" key="1">
    <source>
        <dbReference type="SAM" id="SignalP"/>
    </source>
</evidence>
<dbReference type="InterPro" id="IPR013424">
    <property type="entry name" value="Ice-binding_C"/>
</dbReference>
<feature type="signal peptide" evidence="1">
    <location>
        <begin position="1"/>
        <end position="20"/>
    </location>
</feature>
<dbReference type="Pfam" id="PF07589">
    <property type="entry name" value="PEP-CTERM"/>
    <property type="match status" value="1"/>
</dbReference>
<keyword evidence="4" id="KW-1185">Reference proteome</keyword>
<proteinExistence type="predicted"/>
<feature type="chain" id="PRO_5008060205" description="Ice-binding protein C-terminal domain-containing protein" evidence="1">
    <location>
        <begin position="21"/>
        <end position="302"/>
    </location>
</feature>
<dbReference type="PROSITE" id="PS00018">
    <property type="entry name" value="EF_HAND_1"/>
    <property type="match status" value="1"/>
</dbReference>
<accession>A0A177E913</accession>
<gene>
    <name evidence="3" type="ORF">TH606_03875</name>
</gene>
<dbReference type="NCBIfam" id="TIGR02595">
    <property type="entry name" value="PEP_CTERM"/>
    <property type="match status" value="1"/>
</dbReference>
<keyword evidence="1" id="KW-0732">Signal</keyword>
<sequence>MKVFLSFFFALILLSSSVWAQPVTIDDLYINTPSGETDRFAQIEGDDDVISYYSGLSDRNGDGTIDRFDLRVGDSFRDYGNFVATELRTLWGIQVDDKNMNTDWELTLVWENLAGTITEITTDSIKGEYTSGTFYLYIDYSPDADDGVSGSPFEYYDGTNVQMDTDSGFNDGFLVLQGTIIGGQAEAPLHTIIGNPARTASLLAQITYVDTNYIASDSFDLGQLVTLNMLLGIASESAEADALHWIDGNIANNYGWTDKIAQYGEGDATLKIQAVPEPGTVLLVGSGLFLTSYLARRKLGRK</sequence>
<feature type="domain" description="Ice-binding protein C-terminal" evidence="2">
    <location>
        <begin position="274"/>
        <end position="298"/>
    </location>
</feature>
<name>A0A177E913_9BACT</name>
<comment type="caution">
    <text evidence="3">The sequence shown here is derived from an EMBL/GenBank/DDBJ whole genome shotgun (WGS) entry which is preliminary data.</text>
</comment>
<evidence type="ECO:0000313" key="3">
    <source>
        <dbReference type="EMBL" id="OAG27981.1"/>
    </source>
</evidence>
<dbReference type="OrthoDB" id="9814155at2"/>
<dbReference type="AlphaFoldDB" id="A0A177E913"/>
<dbReference type="EMBL" id="LSFI01000015">
    <property type="protein sequence ID" value="OAG27981.1"/>
    <property type="molecule type" value="Genomic_DNA"/>
</dbReference>